<evidence type="ECO:0000256" key="5">
    <source>
        <dbReference type="ARBA" id="ARBA00022759"/>
    </source>
</evidence>
<keyword evidence="7" id="KW-0695">RNA-directed DNA polymerase</keyword>
<dbReference type="eggNOG" id="KOG0017">
    <property type="taxonomic scope" value="Eukaryota"/>
</dbReference>
<dbReference type="FunFam" id="1.10.340.70:FF:000001">
    <property type="entry name" value="Retrovirus-related Pol polyprotein from transposon gypsy-like Protein"/>
    <property type="match status" value="1"/>
</dbReference>
<evidence type="ECO:0000313" key="9">
    <source>
        <dbReference type="EMBL" id="EZG42961.1"/>
    </source>
</evidence>
<dbReference type="GO" id="GO:0008233">
    <property type="term" value="F:peptidase activity"/>
    <property type="evidence" value="ECO:0007669"/>
    <property type="project" value="UniProtKB-KW"/>
</dbReference>
<dbReference type="VEuPathDB" id="CryptoDB:GNI_203220"/>
<dbReference type="GO" id="GO:0003964">
    <property type="term" value="F:RNA-directed DNA polymerase activity"/>
    <property type="evidence" value="ECO:0007669"/>
    <property type="project" value="UniProtKB-KW"/>
</dbReference>
<dbReference type="FunFam" id="3.10.20.370:FF:000001">
    <property type="entry name" value="Retrovirus-related Pol polyprotein from transposon 17.6-like protein"/>
    <property type="match status" value="1"/>
</dbReference>
<keyword evidence="5" id="KW-0255">Endonuclease</keyword>
<reference evidence="9" key="1">
    <citation type="submission" date="2013-12" db="EMBL/GenBank/DDBJ databases">
        <authorList>
            <person name="Omoto C.K."/>
            <person name="Sibley D."/>
            <person name="Venepally P."/>
            <person name="Hadjithomas M."/>
            <person name="Karamycheva S."/>
            <person name="Brunk B."/>
            <person name="Roos D."/>
            <person name="Caler E."/>
            <person name="Lorenzi H."/>
        </authorList>
    </citation>
    <scope>NUCLEOTIDE SEQUENCE</scope>
</reference>
<feature type="non-terminal residue" evidence="9">
    <location>
        <position position="443"/>
    </location>
</feature>
<dbReference type="PANTHER" id="PTHR37984">
    <property type="entry name" value="PROTEIN CBG26694"/>
    <property type="match status" value="1"/>
</dbReference>
<dbReference type="GO" id="GO:0006508">
    <property type="term" value="P:proteolysis"/>
    <property type="evidence" value="ECO:0007669"/>
    <property type="project" value="UniProtKB-KW"/>
</dbReference>
<evidence type="ECO:0000259" key="8">
    <source>
        <dbReference type="PROSITE" id="PS50878"/>
    </source>
</evidence>
<evidence type="ECO:0000256" key="4">
    <source>
        <dbReference type="ARBA" id="ARBA00022722"/>
    </source>
</evidence>
<accession>A0A023AW53</accession>
<dbReference type="InterPro" id="IPR041588">
    <property type="entry name" value="Integrase_H2C2"/>
</dbReference>
<dbReference type="GO" id="GO:0004519">
    <property type="term" value="F:endonuclease activity"/>
    <property type="evidence" value="ECO:0007669"/>
    <property type="project" value="UniProtKB-KW"/>
</dbReference>
<evidence type="ECO:0000313" key="10">
    <source>
        <dbReference type="Proteomes" id="UP000019763"/>
    </source>
</evidence>
<dbReference type="CDD" id="cd01647">
    <property type="entry name" value="RT_LTR"/>
    <property type="match status" value="1"/>
</dbReference>
<keyword evidence="3" id="KW-0548">Nucleotidyltransferase</keyword>
<evidence type="ECO:0000256" key="7">
    <source>
        <dbReference type="ARBA" id="ARBA00022918"/>
    </source>
</evidence>
<organism evidence="9 10">
    <name type="scientific">Gregarina niphandrodes</name>
    <name type="common">Septate eugregarine</name>
    <dbReference type="NCBI Taxonomy" id="110365"/>
    <lineage>
        <taxon>Eukaryota</taxon>
        <taxon>Sar</taxon>
        <taxon>Alveolata</taxon>
        <taxon>Apicomplexa</taxon>
        <taxon>Conoidasida</taxon>
        <taxon>Gregarinasina</taxon>
        <taxon>Eugregarinorida</taxon>
        <taxon>Gregarinidae</taxon>
        <taxon>Gregarina</taxon>
    </lineage>
</organism>
<dbReference type="Gene3D" id="3.10.20.370">
    <property type="match status" value="1"/>
</dbReference>
<dbReference type="Gene3D" id="1.10.340.70">
    <property type="match status" value="1"/>
</dbReference>
<dbReference type="FunFam" id="3.30.70.270:FF:000003">
    <property type="entry name" value="Transposon Ty3-G Gag-Pol polyprotein"/>
    <property type="match status" value="1"/>
</dbReference>
<dbReference type="SUPFAM" id="SSF56672">
    <property type="entry name" value="DNA/RNA polymerases"/>
    <property type="match status" value="1"/>
</dbReference>
<dbReference type="AlphaFoldDB" id="A0A023AW53"/>
<proteinExistence type="predicted"/>
<keyword evidence="10" id="KW-1185">Reference proteome</keyword>
<dbReference type="InterPro" id="IPR043128">
    <property type="entry name" value="Rev_trsase/Diguanyl_cyclase"/>
</dbReference>
<dbReference type="Gene3D" id="3.10.10.10">
    <property type="entry name" value="HIV Type 1 Reverse Transcriptase, subunit A, domain 1"/>
    <property type="match status" value="1"/>
</dbReference>
<evidence type="ECO:0000256" key="3">
    <source>
        <dbReference type="ARBA" id="ARBA00022695"/>
    </source>
</evidence>
<dbReference type="RefSeq" id="XP_011133766.1">
    <property type="nucleotide sequence ID" value="XM_011135464.1"/>
</dbReference>
<dbReference type="PANTHER" id="PTHR37984:SF5">
    <property type="entry name" value="PROTEIN NYNRIN-LIKE"/>
    <property type="match status" value="1"/>
</dbReference>
<sequence length="443" mass="51341">MKEEDIAKTAFKTPTGLYEFLVMPFGLVNAPATFQRMVENLFGDLYWSGVLVYLDDILIHAATLERVFELLVEVLARLKDSGLRLRLSKCSFLPNQIEYLGHTITEGQIAPQSKKVEAIDALKAPSDVKGLRQVLGMAGYYRSFIPNYAAVTQPLTKLMRKTTAYEWKEEQQRAFRQIKEQLKQAALCNDYAAEELIIETDASDYAVAGILSCRKNGRDYPIEYMSKTLTEVEIRWPTREKEAYAIVVALQKFDVYIRGRKVTIYTDHKSLEWMFQAKKGKIARWATLLQEYDLTVIHKSGIEIAHVDALSRLAKDVATAEDRMTCMAVMTLTEEEDGLPRVTEWRQAYQEISTVERDRLKVREWQGMLTRGGRAYVPPQYVKRVIRHFHDRRVGTHAGVVRTYRRTQELFWWPRQMEDIRRYVGACLTCQRRRNGMERTQGL</sequence>
<dbReference type="Pfam" id="PF17917">
    <property type="entry name" value="RT_RNaseH"/>
    <property type="match status" value="1"/>
</dbReference>
<dbReference type="EMBL" id="AFNH02001576">
    <property type="protein sequence ID" value="EZG42961.1"/>
    <property type="molecule type" value="Genomic_DNA"/>
</dbReference>
<comment type="caution">
    <text evidence="9">The sequence shown here is derived from an EMBL/GenBank/DDBJ whole genome shotgun (WGS) entry which is preliminary data.</text>
</comment>
<keyword evidence="4" id="KW-0540">Nuclease</keyword>
<evidence type="ECO:0000256" key="1">
    <source>
        <dbReference type="ARBA" id="ARBA00022670"/>
    </source>
</evidence>
<dbReference type="OMA" id="ECDASAF"/>
<dbReference type="InterPro" id="IPR000477">
    <property type="entry name" value="RT_dom"/>
</dbReference>
<protein>
    <submittedName>
        <fullName evidence="9">Retrotransposon nucleocapsid protein</fullName>
    </submittedName>
</protein>
<dbReference type="Proteomes" id="UP000019763">
    <property type="component" value="Unassembled WGS sequence"/>
</dbReference>
<dbReference type="PROSITE" id="PS50878">
    <property type="entry name" value="RT_POL"/>
    <property type="match status" value="1"/>
</dbReference>
<feature type="domain" description="Reverse transcriptase" evidence="8">
    <location>
        <begin position="1"/>
        <end position="104"/>
    </location>
</feature>
<dbReference type="InterPro" id="IPR041373">
    <property type="entry name" value="RT_RNaseH"/>
</dbReference>
<evidence type="ECO:0000256" key="2">
    <source>
        <dbReference type="ARBA" id="ARBA00022679"/>
    </source>
</evidence>
<dbReference type="Pfam" id="PF17921">
    <property type="entry name" value="Integrase_H2C2"/>
    <property type="match status" value="1"/>
</dbReference>
<keyword evidence="1" id="KW-0645">Protease</keyword>
<dbReference type="Gene3D" id="3.30.70.270">
    <property type="match status" value="2"/>
</dbReference>
<dbReference type="FunFam" id="3.10.10.10:FF:000007">
    <property type="entry name" value="Retrovirus-related Pol polyprotein from transposon 17.6-like Protein"/>
    <property type="match status" value="1"/>
</dbReference>
<keyword evidence="6" id="KW-0378">Hydrolase</keyword>
<dbReference type="GeneID" id="22916409"/>
<dbReference type="FunFam" id="3.30.70.270:FF:000023">
    <property type="entry name" value="Pol"/>
    <property type="match status" value="1"/>
</dbReference>
<dbReference type="CDD" id="cd09274">
    <property type="entry name" value="RNase_HI_RT_Ty3"/>
    <property type="match status" value="1"/>
</dbReference>
<dbReference type="OrthoDB" id="2013610at2759"/>
<name>A0A023AW53_GRENI</name>
<keyword evidence="2" id="KW-0808">Transferase</keyword>
<dbReference type="InterPro" id="IPR050951">
    <property type="entry name" value="Retrovirus_Pol_polyprotein"/>
</dbReference>
<dbReference type="Pfam" id="PF00078">
    <property type="entry name" value="RVT_1"/>
    <property type="match status" value="1"/>
</dbReference>
<evidence type="ECO:0000256" key="6">
    <source>
        <dbReference type="ARBA" id="ARBA00022801"/>
    </source>
</evidence>
<gene>
    <name evidence="9" type="ORF">GNI_203220</name>
</gene>
<dbReference type="InterPro" id="IPR043502">
    <property type="entry name" value="DNA/RNA_pol_sf"/>
</dbReference>